<dbReference type="EMBL" id="WJXZ01000012">
    <property type="protein sequence ID" value="MRS63364.1"/>
    <property type="molecule type" value="Genomic_DNA"/>
</dbReference>
<reference evidence="1 2" key="1">
    <citation type="journal article" date="2018" name="Antonie Van Leeuwenhoek">
        <title>Larkinella terrae sp. nov., isolated from soil on Jeju Island, South Korea.</title>
        <authorList>
            <person name="Ten L.N."/>
            <person name="Jeon J."/>
            <person name="Park S.J."/>
            <person name="Park S."/>
            <person name="Lee S.Y."/>
            <person name="Kim M.K."/>
            <person name="Jung H.Y."/>
        </authorList>
    </citation>
    <scope>NUCLEOTIDE SEQUENCE [LARGE SCALE GENOMIC DNA]</scope>
    <source>
        <strain evidence="1 2">KCTC 52001</strain>
    </source>
</reference>
<accession>A0A7K0ENI3</accession>
<organism evidence="1 2">
    <name type="scientific">Larkinella terrae</name>
    <dbReference type="NCBI Taxonomy" id="2025311"/>
    <lineage>
        <taxon>Bacteria</taxon>
        <taxon>Pseudomonadati</taxon>
        <taxon>Bacteroidota</taxon>
        <taxon>Cytophagia</taxon>
        <taxon>Cytophagales</taxon>
        <taxon>Spirosomataceae</taxon>
        <taxon>Larkinella</taxon>
    </lineage>
</organism>
<comment type="caution">
    <text evidence="1">The sequence shown here is derived from an EMBL/GenBank/DDBJ whole genome shotgun (WGS) entry which is preliminary data.</text>
</comment>
<keyword evidence="2" id="KW-1185">Reference proteome</keyword>
<dbReference type="Proteomes" id="UP000441754">
    <property type="component" value="Unassembled WGS sequence"/>
</dbReference>
<dbReference type="RefSeq" id="WP_154176737.1">
    <property type="nucleotide sequence ID" value="NZ_WJXZ01000012.1"/>
</dbReference>
<evidence type="ECO:0000313" key="1">
    <source>
        <dbReference type="EMBL" id="MRS63364.1"/>
    </source>
</evidence>
<proteinExistence type="predicted"/>
<gene>
    <name evidence="1" type="ORF">GJJ30_18835</name>
</gene>
<evidence type="ECO:0000313" key="2">
    <source>
        <dbReference type="Proteomes" id="UP000441754"/>
    </source>
</evidence>
<protein>
    <submittedName>
        <fullName evidence="1">Uncharacterized protein</fullName>
    </submittedName>
</protein>
<sequence>MQRLDKRALLRKLLRGDTNGLQALKQDQQRISGIVIVDRMPDEWSNEQVHASYTLNNGTKVEKKLAYAEIMAKARNSVLMLPCNHR</sequence>
<name>A0A7K0ENI3_9BACT</name>
<dbReference type="AlphaFoldDB" id="A0A7K0ENI3"/>